<dbReference type="GeneID" id="86951996"/>
<keyword evidence="3" id="KW-1185">Reference proteome</keyword>
<feature type="transmembrane region" description="Helical" evidence="1">
    <location>
        <begin position="46"/>
        <end position="65"/>
    </location>
</feature>
<reference evidence="3" key="1">
    <citation type="submission" date="2020-09" db="EMBL/GenBank/DDBJ databases">
        <title>Whole genome shotgun sequence of Streptomyces cinnamonensis NBRC 15873.</title>
        <authorList>
            <person name="Komaki H."/>
            <person name="Tamura T."/>
        </authorList>
    </citation>
    <scope>NUCLEOTIDE SEQUENCE [LARGE SCALE GENOMIC DNA]</scope>
    <source>
        <strain evidence="3">NBRC 15873</strain>
    </source>
</reference>
<proteinExistence type="predicted"/>
<feature type="transmembrane region" description="Helical" evidence="1">
    <location>
        <begin position="72"/>
        <end position="92"/>
    </location>
</feature>
<sequence>MAGWQGGWARGLWRTAVALAAPPLAAALAFGVAWQSAYGSLGDWGFILGGLLLPLLLLGGHAALAARRGASLIALSALPAGLGAILAVASVGHSALEDRGVEISCLVLKVTEHTETESSMDSEGHWTSTTRTSYDHRLGCPAGGPEHLDAASRLAKEGESLAVVHDPEGKVSPRAAGDVHGWGLRTAAAVAVGAAVLLGLAGGIGEAYRKRRRRPRGPTAR</sequence>
<name>A0ABQ3NPH6_STRVG</name>
<dbReference type="Proteomes" id="UP000660554">
    <property type="component" value="Unassembled WGS sequence"/>
</dbReference>
<feature type="transmembrane region" description="Helical" evidence="1">
    <location>
        <begin position="12"/>
        <end position="34"/>
    </location>
</feature>
<protein>
    <recommendedName>
        <fullName evidence="4">DUF3592 domain-containing protein</fullName>
    </recommendedName>
</protein>
<keyword evidence="1" id="KW-0812">Transmembrane</keyword>
<evidence type="ECO:0000256" key="1">
    <source>
        <dbReference type="SAM" id="Phobius"/>
    </source>
</evidence>
<accession>A0ABQ3NPH6</accession>
<evidence type="ECO:0008006" key="4">
    <source>
        <dbReference type="Google" id="ProtNLM"/>
    </source>
</evidence>
<evidence type="ECO:0000313" key="2">
    <source>
        <dbReference type="EMBL" id="GHI14614.1"/>
    </source>
</evidence>
<feature type="transmembrane region" description="Helical" evidence="1">
    <location>
        <begin position="187"/>
        <end position="208"/>
    </location>
</feature>
<keyword evidence="1" id="KW-0472">Membrane</keyword>
<dbReference type="RefSeq" id="WP_030661099.1">
    <property type="nucleotide sequence ID" value="NZ_BMRU01000023.1"/>
</dbReference>
<gene>
    <name evidence="2" type="ORF">Scinn_40770</name>
</gene>
<evidence type="ECO:0000313" key="3">
    <source>
        <dbReference type="Proteomes" id="UP000660554"/>
    </source>
</evidence>
<keyword evidence="1" id="KW-1133">Transmembrane helix</keyword>
<dbReference type="EMBL" id="BNDV01000008">
    <property type="protein sequence ID" value="GHI14614.1"/>
    <property type="molecule type" value="Genomic_DNA"/>
</dbReference>
<organism evidence="2 3">
    <name type="scientific">Streptomyces virginiae</name>
    <name type="common">Streptomyces cinnamonensis</name>
    <dbReference type="NCBI Taxonomy" id="1961"/>
    <lineage>
        <taxon>Bacteria</taxon>
        <taxon>Bacillati</taxon>
        <taxon>Actinomycetota</taxon>
        <taxon>Actinomycetes</taxon>
        <taxon>Kitasatosporales</taxon>
        <taxon>Streptomycetaceae</taxon>
        <taxon>Streptomyces</taxon>
    </lineage>
</organism>
<comment type="caution">
    <text evidence="2">The sequence shown here is derived from an EMBL/GenBank/DDBJ whole genome shotgun (WGS) entry which is preliminary data.</text>
</comment>